<reference evidence="3" key="1">
    <citation type="submission" date="2023-02" db="EMBL/GenBank/DDBJ databases">
        <authorList>
            <person name="Palmer J.M."/>
        </authorList>
    </citation>
    <scope>NUCLEOTIDE SEQUENCE</scope>
    <source>
        <strain evidence="3">FW57</strain>
    </source>
</reference>
<dbReference type="InterPro" id="IPR052743">
    <property type="entry name" value="Glutaminase_GtaA"/>
</dbReference>
<sequence length="265" mass="29481">MGGAPGPSHVKQLSLEYTSTKSIFTFDVAGKILMTVTFLSPVYPDDMGRQSQQFSYIIAKAKSSDGSPHDVQVYMDVSGEWASGDNGQVVQWDTGNSGDIAYHKFFRKDQEQFREANEIASWGNWYLATQSTSGLTWQIGQDKAVRGQFANSRLLANTKESNFRPSLRIDQVINFAGQSRQLTPLPGLWSSYYKDDISAVVAFFKDYQHACKVSSELDDRIQSDSEEAAGKDYALITTLAVRQTFGALQYAGTPSKPYIFLKEIS</sequence>
<protein>
    <submittedName>
        <fullName evidence="3">Uncharacterized protein</fullName>
    </submittedName>
</protein>
<evidence type="ECO:0000259" key="2">
    <source>
        <dbReference type="Pfam" id="PF17168"/>
    </source>
</evidence>
<dbReference type="Pfam" id="PF16335">
    <property type="entry name" value="GtaA_6_Hairpin"/>
    <property type="match status" value="1"/>
</dbReference>
<dbReference type="InterPro" id="IPR032514">
    <property type="entry name" value="GtaA_central"/>
</dbReference>
<feature type="domain" description="Glutaminase A N-terminal" evidence="2">
    <location>
        <begin position="20"/>
        <end position="165"/>
    </location>
</feature>
<evidence type="ECO:0000259" key="1">
    <source>
        <dbReference type="Pfam" id="PF16335"/>
    </source>
</evidence>
<proteinExistence type="predicted"/>
<dbReference type="PANTHER" id="PTHR31987:SF1">
    <property type="entry name" value="GLUTAMINASE A"/>
    <property type="match status" value="1"/>
</dbReference>
<name>A0AAD4EVK5_9PEZI</name>
<dbReference type="EMBL" id="JAHCVI010000004">
    <property type="protein sequence ID" value="KAG7286372.1"/>
    <property type="molecule type" value="Genomic_DNA"/>
</dbReference>
<organism evidence="3 4">
    <name type="scientific">Staphylotrichum longicolle</name>
    <dbReference type="NCBI Taxonomy" id="669026"/>
    <lineage>
        <taxon>Eukaryota</taxon>
        <taxon>Fungi</taxon>
        <taxon>Dikarya</taxon>
        <taxon>Ascomycota</taxon>
        <taxon>Pezizomycotina</taxon>
        <taxon>Sordariomycetes</taxon>
        <taxon>Sordariomycetidae</taxon>
        <taxon>Sordariales</taxon>
        <taxon>Chaetomiaceae</taxon>
        <taxon>Staphylotrichum</taxon>
    </lineage>
</organism>
<evidence type="ECO:0000313" key="3">
    <source>
        <dbReference type="EMBL" id="KAG7286372.1"/>
    </source>
</evidence>
<dbReference type="Proteomes" id="UP001197093">
    <property type="component" value="Unassembled WGS sequence"/>
</dbReference>
<dbReference type="InterPro" id="IPR033433">
    <property type="entry name" value="GtaA_N"/>
</dbReference>
<evidence type="ECO:0000313" key="4">
    <source>
        <dbReference type="Proteomes" id="UP001197093"/>
    </source>
</evidence>
<keyword evidence="4" id="KW-1185">Reference proteome</keyword>
<dbReference type="AlphaFoldDB" id="A0AAD4EVK5"/>
<feature type="domain" description="Glutaminase A central" evidence="1">
    <location>
        <begin position="230"/>
        <end position="265"/>
    </location>
</feature>
<feature type="domain" description="Glutaminase A N-terminal" evidence="2">
    <location>
        <begin position="170"/>
        <end position="224"/>
    </location>
</feature>
<gene>
    <name evidence="3" type="ORF">NEMBOFW57_008681</name>
</gene>
<dbReference type="Pfam" id="PF17168">
    <property type="entry name" value="DUF5127"/>
    <property type="match status" value="2"/>
</dbReference>
<comment type="caution">
    <text evidence="3">The sequence shown here is derived from an EMBL/GenBank/DDBJ whole genome shotgun (WGS) entry which is preliminary data.</text>
</comment>
<accession>A0AAD4EVK5</accession>
<dbReference type="PANTHER" id="PTHR31987">
    <property type="entry name" value="GLUTAMINASE A-RELATED"/>
    <property type="match status" value="1"/>
</dbReference>